<keyword evidence="4" id="KW-0735">Signal-anchor</keyword>
<sequence length="639" mass="74537">MNLSPNHAKNTLFKQNKKPLCSLLSCIPKKLQQYLLIFSIIFLYLFHTTISNLFFKLINFLINLFLPVILLFSKFNIFSNSKTQFKNIDLSFYLRYKNMDTSYFERSAISKKILNNNYNRFDLQSYIPYSNISESSHTDNIDDLQLQIYDNFIYYSKHFHHIKSSIKDIKEELLSFEETQNHHDIKFSKNDWKKTSTSSIWLKEEQCYLTVSRLTYLGTNGDSNSNTIIIHSQLFDKNWKELKDKRIPKSNSTLPEDLDYQLKQIENNFTHENCHLFSTLTGLFRSCTKENHRINKEIANLKQKLLDEYYVIYPITYTIPYTKTNINSEDIKLILKQDNDGKEEPIIIFNVNTNNGENSNTQNDVYSFSPHRKSSNIIQFNYPGSTLLNENWTPFFTKEDLDNNKKIETESQNSIHFITGFFPLQILKCSLDDGTCFKEFETKSNKNDNTFKMIQSGTQFVPFPEPIPTLYSSNIWLGFPEYQLQECGCGSQFVRPMMTLMIETNGTYYLELISDTLDFKTPVLSGKGIGMDCSGNNKMSPDSIASWELIGQDPKTKLLEDYLVLTYTEADSRSSMIVLKGLLNYILNMYQTLPITEDKESVIVEHHVNRFTTALGYLFMGFNSYCQEYGQNHKANRFS</sequence>
<proteinExistence type="inferred from homology"/>
<dbReference type="RefSeq" id="XP_004181481.1">
    <property type="nucleotide sequence ID" value="XM_004181433.1"/>
</dbReference>
<dbReference type="GO" id="GO:0071555">
    <property type="term" value="P:cell wall organization"/>
    <property type="evidence" value="ECO:0007669"/>
    <property type="project" value="UniProtKB-KW"/>
</dbReference>
<dbReference type="STRING" id="1071380.I2H6G0"/>
<organism evidence="7 8">
    <name type="scientific">Henningerozyma blattae (strain ATCC 34711 / CBS 6284 / DSM 70876 / NBRC 10599 / NRRL Y-10934 / UCD 77-7)</name>
    <name type="common">Yeast</name>
    <name type="synonym">Tetrapisispora blattae</name>
    <dbReference type="NCBI Taxonomy" id="1071380"/>
    <lineage>
        <taxon>Eukaryota</taxon>
        <taxon>Fungi</taxon>
        <taxon>Dikarya</taxon>
        <taxon>Ascomycota</taxon>
        <taxon>Saccharomycotina</taxon>
        <taxon>Saccharomycetes</taxon>
        <taxon>Saccharomycetales</taxon>
        <taxon>Saccharomycetaceae</taxon>
        <taxon>Henningerozyma</taxon>
    </lineage>
</organism>
<keyword evidence="8" id="KW-1185">Reference proteome</keyword>
<dbReference type="HOGENOM" id="CLU_013841_3_0_1"/>
<gene>
    <name evidence="7" type="primary">TBLA0G00100</name>
    <name evidence="7" type="ORF">TBLA_0G00100</name>
</gene>
<keyword evidence="5" id="KW-0961">Cell wall biogenesis/degradation</keyword>
<comment type="similarity">
    <text evidence="2">Belongs to the BMT family.</text>
</comment>
<dbReference type="eggNOG" id="ENOG502QTZG">
    <property type="taxonomic scope" value="Eukaryota"/>
</dbReference>
<comment type="subcellular location">
    <subcellularLocation>
        <location evidence="1">Membrane</location>
        <topology evidence="1">Single-pass type II membrane protein</topology>
    </subcellularLocation>
</comment>
<feature type="transmembrane region" description="Helical" evidence="6">
    <location>
        <begin position="60"/>
        <end position="78"/>
    </location>
</feature>
<keyword evidence="6" id="KW-0472">Membrane</keyword>
<keyword evidence="6" id="KW-0812">Transmembrane</keyword>
<dbReference type="InterPro" id="IPR021988">
    <property type="entry name" value="BMT1"/>
</dbReference>
<dbReference type="GeneID" id="14497461"/>
<dbReference type="Pfam" id="PF12141">
    <property type="entry name" value="BMT"/>
    <property type="match status" value="2"/>
</dbReference>
<feature type="transmembrane region" description="Helical" evidence="6">
    <location>
        <begin position="34"/>
        <end position="54"/>
    </location>
</feature>
<evidence type="ECO:0000256" key="1">
    <source>
        <dbReference type="ARBA" id="ARBA00004606"/>
    </source>
</evidence>
<accession>I2H6G0</accession>
<keyword evidence="3" id="KW-0328">Glycosyltransferase</keyword>
<evidence type="ECO:0000313" key="8">
    <source>
        <dbReference type="Proteomes" id="UP000002866"/>
    </source>
</evidence>
<dbReference type="EMBL" id="HE806322">
    <property type="protein sequence ID" value="CCH61962.1"/>
    <property type="molecule type" value="Genomic_DNA"/>
</dbReference>
<keyword evidence="3" id="KW-0808">Transferase</keyword>
<evidence type="ECO:0000313" key="7">
    <source>
        <dbReference type="EMBL" id="CCH61962.1"/>
    </source>
</evidence>
<dbReference type="AlphaFoldDB" id="I2H6G0"/>
<evidence type="ECO:0000256" key="3">
    <source>
        <dbReference type="ARBA" id="ARBA00022676"/>
    </source>
</evidence>
<dbReference type="InParanoid" id="I2H6G0"/>
<name>I2H6G0_HENB6</name>
<evidence type="ECO:0000256" key="4">
    <source>
        <dbReference type="ARBA" id="ARBA00022968"/>
    </source>
</evidence>
<keyword evidence="6" id="KW-1133">Transmembrane helix</keyword>
<dbReference type="OrthoDB" id="3631276at2759"/>
<evidence type="ECO:0000256" key="5">
    <source>
        <dbReference type="ARBA" id="ARBA00023316"/>
    </source>
</evidence>
<protein>
    <submittedName>
        <fullName evidence="7">Uncharacterized protein</fullName>
    </submittedName>
</protein>
<dbReference type="Proteomes" id="UP000002866">
    <property type="component" value="Chromosome 7"/>
</dbReference>
<dbReference type="GO" id="GO:0000030">
    <property type="term" value="F:mannosyltransferase activity"/>
    <property type="evidence" value="ECO:0007669"/>
    <property type="project" value="InterPro"/>
</dbReference>
<dbReference type="KEGG" id="tbl:TBLA_0G00100"/>
<dbReference type="GO" id="GO:0016020">
    <property type="term" value="C:membrane"/>
    <property type="evidence" value="ECO:0007669"/>
    <property type="project" value="UniProtKB-SubCell"/>
</dbReference>
<evidence type="ECO:0000256" key="6">
    <source>
        <dbReference type="SAM" id="Phobius"/>
    </source>
</evidence>
<evidence type="ECO:0000256" key="2">
    <source>
        <dbReference type="ARBA" id="ARBA00009486"/>
    </source>
</evidence>
<reference evidence="7 8" key="1">
    <citation type="journal article" date="2011" name="Proc. Natl. Acad. Sci. U.S.A.">
        <title>Evolutionary erosion of yeast sex chromosomes by mating-type switching accidents.</title>
        <authorList>
            <person name="Gordon J.L."/>
            <person name="Armisen D."/>
            <person name="Proux-Wera E."/>
            <person name="Oheigeartaigh S.S."/>
            <person name="Byrne K.P."/>
            <person name="Wolfe K.H."/>
        </authorList>
    </citation>
    <scope>NUCLEOTIDE SEQUENCE [LARGE SCALE GENOMIC DNA]</scope>
    <source>
        <strain evidence="8">ATCC 34711 / CBS 6284 / DSM 70876 / NBRC 10599 / NRRL Y-10934 / UCD 77-7</strain>
    </source>
</reference>